<gene>
    <name evidence="1" type="ORF">GLYMA_03G139400</name>
</gene>
<name>A0A0R0KJ13_SOYBN</name>
<evidence type="ECO:0000313" key="2">
    <source>
        <dbReference type="EnsemblPlants" id="KRH66982"/>
    </source>
</evidence>
<organism evidence="1">
    <name type="scientific">Glycine max</name>
    <name type="common">Soybean</name>
    <name type="synonym">Glycine hispida</name>
    <dbReference type="NCBI Taxonomy" id="3847"/>
    <lineage>
        <taxon>Eukaryota</taxon>
        <taxon>Viridiplantae</taxon>
        <taxon>Streptophyta</taxon>
        <taxon>Embryophyta</taxon>
        <taxon>Tracheophyta</taxon>
        <taxon>Spermatophyta</taxon>
        <taxon>Magnoliopsida</taxon>
        <taxon>eudicotyledons</taxon>
        <taxon>Gunneridae</taxon>
        <taxon>Pentapetalae</taxon>
        <taxon>rosids</taxon>
        <taxon>fabids</taxon>
        <taxon>Fabales</taxon>
        <taxon>Fabaceae</taxon>
        <taxon>Papilionoideae</taxon>
        <taxon>50 kb inversion clade</taxon>
        <taxon>NPAAA clade</taxon>
        <taxon>indigoferoid/millettioid clade</taxon>
        <taxon>Phaseoleae</taxon>
        <taxon>Glycine</taxon>
        <taxon>Glycine subgen. Soja</taxon>
    </lineage>
</organism>
<keyword evidence="3" id="KW-1185">Reference proteome</keyword>
<protein>
    <submittedName>
        <fullName evidence="1 2">Uncharacterized protein</fullName>
    </submittedName>
</protein>
<dbReference type="Gramene" id="KRH66982">
    <property type="protein sequence ID" value="KRH66982"/>
    <property type="gene ID" value="GLYMA_03G139400"/>
</dbReference>
<reference evidence="1 2" key="1">
    <citation type="journal article" date="2010" name="Nature">
        <title>Genome sequence of the palaeopolyploid soybean.</title>
        <authorList>
            <person name="Schmutz J."/>
            <person name="Cannon S.B."/>
            <person name="Schlueter J."/>
            <person name="Ma J."/>
            <person name="Mitros T."/>
            <person name="Nelson W."/>
            <person name="Hyten D.L."/>
            <person name="Song Q."/>
            <person name="Thelen J.J."/>
            <person name="Cheng J."/>
            <person name="Xu D."/>
            <person name="Hellsten U."/>
            <person name="May G.D."/>
            <person name="Yu Y."/>
            <person name="Sakurai T."/>
            <person name="Umezawa T."/>
            <person name="Bhattacharyya M.K."/>
            <person name="Sandhu D."/>
            <person name="Valliyodan B."/>
            <person name="Lindquist E."/>
            <person name="Peto M."/>
            <person name="Grant D."/>
            <person name="Shu S."/>
            <person name="Goodstein D."/>
            <person name="Barry K."/>
            <person name="Futrell-Griggs M."/>
            <person name="Abernathy B."/>
            <person name="Du J."/>
            <person name="Tian Z."/>
            <person name="Zhu L."/>
            <person name="Gill N."/>
            <person name="Joshi T."/>
            <person name="Libault M."/>
            <person name="Sethuraman A."/>
            <person name="Zhang X.-C."/>
            <person name="Shinozaki K."/>
            <person name="Nguyen H.T."/>
            <person name="Wing R.A."/>
            <person name="Cregan P."/>
            <person name="Specht J."/>
            <person name="Grimwood J."/>
            <person name="Rokhsar D."/>
            <person name="Stacey G."/>
            <person name="Shoemaker R.C."/>
            <person name="Jackson S.A."/>
        </authorList>
    </citation>
    <scope>NUCLEOTIDE SEQUENCE [LARGE SCALE GENOMIC DNA]</scope>
    <source>
        <strain evidence="2">cv. Williams 82</strain>
        <tissue evidence="1">Callus</tissue>
    </source>
</reference>
<dbReference type="InParanoid" id="A0A0R0KJ13"/>
<reference evidence="1" key="3">
    <citation type="submission" date="2018-07" db="EMBL/GenBank/DDBJ databases">
        <title>WGS assembly of Glycine max.</title>
        <authorList>
            <person name="Schmutz J."/>
            <person name="Cannon S."/>
            <person name="Schlueter J."/>
            <person name="Ma J."/>
            <person name="Mitros T."/>
            <person name="Nelson W."/>
            <person name="Hyten D."/>
            <person name="Song Q."/>
            <person name="Thelen J."/>
            <person name="Cheng J."/>
            <person name="Xu D."/>
            <person name="Hellsten U."/>
            <person name="May G."/>
            <person name="Yu Y."/>
            <person name="Sakurai T."/>
            <person name="Umezawa T."/>
            <person name="Bhattacharyya M."/>
            <person name="Sandhu D."/>
            <person name="Valliyodan B."/>
            <person name="Lindquist E."/>
            <person name="Peto M."/>
            <person name="Grant D."/>
            <person name="Shu S."/>
            <person name="Goodstein D."/>
            <person name="Barry K."/>
            <person name="Futrell-Griggs M."/>
            <person name="Abernathy B."/>
            <person name="Du J."/>
            <person name="Tian Z."/>
            <person name="Zhu L."/>
            <person name="Gill N."/>
            <person name="Joshi T."/>
            <person name="Libault M."/>
            <person name="Sethuraman A."/>
            <person name="Zhang X."/>
            <person name="Shinozaki K."/>
            <person name="Nguyen H."/>
            <person name="Wing R."/>
            <person name="Cregan P."/>
            <person name="Specht J."/>
            <person name="Grimwood J."/>
            <person name="Rokhsar D."/>
            <person name="Stacey G."/>
            <person name="Shoemaker R."/>
            <person name="Jackson S."/>
        </authorList>
    </citation>
    <scope>NUCLEOTIDE SEQUENCE</scope>
    <source>
        <tissue evidence="1">Callus</tissue>
    </source>
</reference>
<reference evidence="2" key="2">
    <citation type="submission" date="2018-02" db="UniProtKB">
        <authorList>
            <consortium name="EnsemblPlants"/>
        </authorList>
    </citation>
    <scope>IDENTIFICATION</scope>
    <source>
        <strain evidence="2">Williams 82</strain>
    </source>
</reference>
<accession>A0A0R0KJ13</accession>
<sequence length="79" mass="9847">MYFSISSSVLFFHYFYTFRFQMKFYTILYLSLSSLFKLLPSLLRPHCQPYGNISYFFFHLEERITFSFILFNQFLWMDK</sequence>
<dbReference type="EMBL" id="CM000836">
    <property type="protein sequence ID" value="KRH66982.1"/>
    <property type="molecule type" value="Genomic_DNA"/>
</dbReference>
<dbReference type="Proteomes" id="UP000008827">
    <property type="component" value="Chromosome 3"/>
</dbReference>
<proteinExistence type="predicted"/>
<evidence type="ECO:0000313" key="1">
    <source>
        <dbReference type="EMBL" id="KRH66982.1"/>
    </source>
</evidence>
<dbReference type="AlphaFoldDB" id="A0A0R0KJ13"/>
<evidence type="ECO:0000313" key="3">
    <source>
        <dbReference type="Proteomes" id="UP000008827"/>
    </source>
</evidence>
<dbReference type="EnsemblPlants" id="KRH66982">
    <property type="protein sequence ID" value="KRH66982"/>
    <property type="gene ID" value="GLYMA_03G139400"/>
</dbReference>